<sequence>MTPEASGQLARVMQALGRRHVRYVNDRYRRTGTLWEGRYKSSLVDRDTYLLRCCRYIELNPVRAMMCADPAEYLWSSHAANALGHHDALMHPHPTYLRLGESPEERCAAYRVIARETLSDEDIAAIRQHLQRLHALGSDRFRATIEAQLARPASPLKIGRPRKARSSSKSRT</sequence>
<name>A0ABW8JVR6_9GAMM</name>
<dbReference type="PANTHER" id="PTHR34322">
    <property type="entry name" value="TRANSPOSASE, Y1_TNP DOMAIN-CONTAINING"/>
    <property type="match status" value="1"/>
</dbReference>
<gene>
    <name evidence="2" type="ORF">ISP17_14905</name>
</gene>
<accession>A0ABW8JVR6</accession>
<organism evidence="2 3">
    <name type="scientific">Dyella ginsengisoli</name>
    <dbReference type="NCBI Taxonomy" id="363848"/>
    <lineage>
        <taxon>Bacteria</taxon>
        <taxon>Pseudomonadati</taxon>
        <taxon>Pseudomonadota</taxon>
        <taxon>Gammaproteobacteria</taxon>
        <taxon>Lysobacterales</taxon>
        <taxon>Rhodanobacteraceae</taxon>
        <taxon>Dyella</taxon>
    </lineage>
</organism>
<reference evidence="2 3" key="1">
    <citation type="submission" date="2020-10" db="EMBL/GenBank/DDBJ databases">
        <title>Phylogeny of dyella-like bacteria.</title>
        <authorList>
            <person name="Fu J."/>
        </authorList>
    </citation>
    <scope>NUCLEOTIDE SEQUENCE [LARGE SCALE GENOMIC DNA]</scope>
    <source>
        <strain evidence="2 3">Gsoil3046</strain>
    </source>
</reference>
<feature type="compositionally biased region" description="Basic residues" evidence="1">
    <location>
        <begin position="159"/>
        <end position="172"/>
    </location>
</feature>
<dbReference type="SUPFAM" id="SSF143422">
    <property type="entry name" value="Transposase IS200-like"/>
    <property type="match status" value="1"/>
</dbReference>
<proteinExistence type="predicted"/>
<dbReference type="RefSeq" id="WP_404634578.1">
    <property type="nucleotide sequence ID" value="NZ_JADIKM010000004.1"/>
</dbReference>
<dbReference type="InterPro" id="IPR036515">
    <property type="entry name" value="Transposase_17_sf"/>
</dbReference>
<dbReference type="Gene3D" id="3.30.70.1290">
    <property type="entry name" value="Transposase IS200-like"/>
    <property type="match status" value="1"/>
</dbReference>
<feature type="region of interest" description="Disordered" evidence="1">
    <location>
        <begin position="152"/>
        <end position="172"/>
    </location>
</feature>
<dbReference type="PANTHER" id="PTHR34322:SF2">
    <property type="entry name" value="TRANSPOSASE IS200-LIKE DOMAIN-CONTAINING PROTEIN"/>
    <property type="match status" value="1"/>
</dbReference>
<comment type="caution">
    <text evidence="2">The sequence shown here is derived from an EMBL/GenBank/DDBJ whole genome shotgun (WGS) entry which is preliminary data.</text>
</comment>
<evidence type="ECO:0000256" key="1">
    <source>
        <dbReference type="SAM" id="MobiDB-lite"/>
    </source>
</evidence>
<evidence type="ECO:0000313" key="3">
    <source>
        <dbReference type="Proteomes" id="UP001620460"/>
    </source>
</evidence>
<dbReference type="EMBL" id="JADIKM010000004">
    <property type="protein sequence ID" value="MFK2905251.1"/>
    <property type="molecule type" value="Genomic_DNA"/>
</dbReference>
<dbReference type="Proteomes" id="UP001620460">
    <property type="component" value="Unassembled WGS sequence"/>
</dbReference>
<keyword evidence="3" id="KW-1185">Reference proteome</keyword>
<evidence type="ECO:0000313" key="2">
    <source>
        <dbReference type="EMBL" id="MFK2905251.1"/>
    </source>
</evidence>
<protein>
    <submittedName>
        <fullName evidence="2">Transposase</fullName>
    </submittedName>
</protein>